<dbReference type="SMART" id="SM00551">
    <property type="entry name" value="ZnF_TAZ"/>
    <property type="match status" value="1"/>
</dbReference>
<dbReference type="GO" id="GO:0005634">
    <property type="term" value="C:nucleus"/>
    <property type="evidence" value="ECO:0007669"/>
    <property type="project" value="UniProtKB-SubCell"/>
</dbReference>
<dbReference type="Gene3D" id="1.20.1020.10">
    <property type="entry name" value="TAZ domain"/>
    <property type="match status" value="1"/>
</dbReference>
<proteinExistence type="predicted"/>
<dbReference type="PANTHER" id="PTHR13808">
    <property type="entry name" value="CBP/P300-RELATED"/>
    <property type="match status" value="1"/>
</dbReference>
<dbReference type="InterPro" id="IPR035898">
    <property type="entry name" value="TAZ_dom_sf"/>
</dbReference>
<feature type="domain" description="ZZ-type" evidence="13">
    <location>
        <begin position="112"/>
        <end position="164"/>
    </location>
</feature>
<dbReference type="PANTHER" id="PTHR13808:SF53">
    <property type="entry name" value="HISTONE ACETYLTRANSFERASE HAC2"/>
    <property type="match status" value="1"/>
</dbReference>
<evidence type="ECO:0000256" key="5">
    <source>
        <dbReference type="ARBA" id="ARBA00022771"/>
    </source>
</evidence>
<dbReference type="GO" id="GO:0008270">
    <property type="term" value="F:zinc ion binding"/>
    <property type="evidence" value="ECO:0007669"/>
    <property type="project" value="UniProtKB-KW"/>
</dbReference>
<dbReference type="SUPFAM" id="SSF57933">
    <property type="entry name" value="TAZ domain"/>
    <property type="match status" value="1"/>
</dbReference>
<dbReference type="PROSITE" id="PS01357">
    <property type="entry name" value="ZF_ZZ_1"/>
    <property type="match status" value="1"/>
</dbReference>
<feature type="domain" description="CBP/p300-type HAT" evidence="14">
    <location>
        <begin position="1"/>
        <end position="110"/>
    </location>
</feature>
<dbReference type="EC" id="2.3.1.48" evidence="2"/>
<evidence type="ECO:0000256" key="6">
    <source>
        <dbReference type="ARBA" id="ARBA00022833"/>
    </source>
</evidence>
<keyword evidence="4" id="KW-0479">Metal-binding</keyword>
<dbReference type="InterPro" id="IPR043145">
    <property type="entry name" value="Znf_ZZ_sf"/>
</dbReference>
<comment type="caution">
    <text evidence="15">The sequence shown here is derived from an EMBL/GenBank/DDBJ whole genome shotgun (WGS) entry which is preliminary data.</text>
</comment>
<evidence type="ECO:0000256" key="8">
    <source>
        <dbReference type="ARBA" id="ARBA00023015"/>
    </source>
</evidence>
<dbReference type="InterPro" id="IPR000433">
    <property type="entry name" value="Znf_ZZ"/>
</dbReference>
<evidence type="ECO:0000259" key="12">
    <source>
        <dbReference type="PROSITE" id="PS50134"/>
    </source>
</evidence>
<evidence type="ECO:0000259" key="14">
    <source>
        <dbReference type="PROSITE" id="PS51727"/>
    </source>
</evidence>
<comment type="subcellular location">
    <subcellularLocation>
        <location evidence="1">Nucleus</location>
    </subcellularLocation>
</comment>
<sequence length="289" mass="34028">MFSIDLINLKDAFINYREPKARMCHDAEQNLDEMNRHPINSKEKHALTQVEVNDVPLHTEDKDDILDNELFENRQTFLSFCQGNHYQYDTLRRAKHSTMMILYHFHNPAVPAVIATCSICYKDIEAGQGWHCEVCSDYDVCAVCYQKEVVDHNHKLIKHPSMANHKIKNREVRKRKALQMRKLLDVLMHASRCAINHCNYPNCDTIKKLFCHSKYCKTRATGGCGHCKKTWFLLRLHSRNCRRMECPVPRCIDIRNHMKRLQMQVDSRRRAAVTEPVRRQESEVAVYCR</sequence>
<evidence type="ECO:0000256" key="3">
    <source>
        <dbReference type="ARBA" id="ARBA00022679"/>
    </source>
</evidence>
<dbReference type="InterPro" id="IPR013178">
    <property type="entry name" value="Histone_AcTrfase_Rtt109/CBP"/>
</dbReference>
<accession>A0A822YT78</accession>
<keyword evidence="8" id="KW-0805">Transcription regulation</keyword>
<evidence type="ECO:0000313" key="15">
    <source>
        <dbReference type="EMBL" id="DAD32428.1"/>
    </source>
</evidence>
<name>A0A822YT78_NELNU</name>
<reference evidence="15 16" key="1">
    <citation type="journal article" date="2020" name="Mol. Biol. Evol.">
        <title>Distinct Expression and Methylation Patterns for Genes with Different Fates following a Single Whole-Genome Duplication in Flowering Plants.</title>
        <authorList>
            <person name="Shi T."/>
            <person name="Rahmani R.S."/>
            <person name="Gugger P.F."/>
            <person name="Wang M."/>
            <person name="Li H."/>
            <person name="Zhang Y."/>
            <person name="Li Z."/>
            <person name="Wang Q."/>
            <person name="Van de Peer Y."/>
            <person name="Marchal K."/>
            <person name="Chen J."/>
        </authorList>
    </citation>
    <scope>NUCLEOTIDE SEQUENCE [LARGE SCALE GENOMIC DNA]</scope>
    <source>
        <tissue evidence="15">Leaf</tissue>
    </source>
</reference>
<evidence type="ECO:0000313" key="16">
    <source>
        <dbReference type="Proteomes" id="UP000607653"/>
    </source>
</evidence>
<dbReference type="PROSITE" id="PS50135">
    <property type="entry name" value="ZF_ZZ_2"/>
    <property type="match status" value="1"/>
</dbReference>
<evidence type="ECO:0000256" key="10">
    <source>
        <dbReference type="ARBA" id="ARBA00023242"/>
    </source>
</evidence>
<evidence type="ECO:0000256" key="2">
    <source>
        <dbReference type="ARBA" id="ARBA00013184"/>
    </source>
</evidence>
<evidence type="ECO:0000259" key="13">
    <source>
        <dbReference type="PROSITE" id="PS50135"/>
    </source>
</evidence>
<keyword evidence="7" id="KW-0156">Chromatin regulator</keyword>
<dbReference type="Pfam" id="PF02135">
    <property type="entry name" value="zf-TAZ"/>
    <property type="match status" value="1"/>
</dbReference>
<dbReference type="InterPro" id="IPR031162">
    <property type="entry name" value="CBP_P300_HAT"/>
</dbReference>
<keyword evidence="3" id="KW-0808">Transferase</keyword>
<keyword evidence="10" id="KW-0539">Nucleus</keyword>
<dbReference type="PROSITE" id="PS50134">
    <property type="entry name" value="ZF_TAZ"/>
    <property type="match status" value="1"/>
</dbReference>
<dbReference type="GO" id="GO:0006355">
    <property type="term" value="P:regulation of DNA-templated transcription"/>
    <property type="evidence" value="ECO:0007669"/>
    <property type="project" value="InterPro"/>
</dbReference>
<dbReference type="AlphaFoldDB" id="A0A822YT78"/>
<keyword evidence="6" id="KW-0862">Zinc</keyword>
<keyword evidence="16" id="KW-1185">Reference proteome</keyword>
<gene>
    <name evidence="15" type="ORF">HUJ06_011279</name>
</gene>
<evidence type="ECO:0000256" key="11">
    <source>
        <dbReference type="PROSITE-ProRule" id="PRU00228"/>
    </source>
</evidence>
<dbReference type="SUPFAM" id="SSF57850">
    <property type="entry name" value="RING/U-box"/>
    <property type="match status" value="1"/>
</dbReference>
<dbReference type="GO" id="GO:0004402">
    <property type="term" value="F:histone acetyltransferase activity"/>
    <property type="evidence" value="ECO:0007669"/>
    <property type="project" value="InterPro"/>
</dbReference>
<dbReference type="EMBL" id="DUZY01000003">
    <property type="protein sequence ID" value="DAD32428.1"/>
    <property type="molecule type" value="Genomic_DNA"/>
</dbReference>
<feature type="domain" description="TAZ-type" evidence="12">
    <location>
        <begin position="171"/>
        <end position="254"/>
    </location>
</feature>
<organism evidence="15 16">
    <name type="scientific">Nelumbo nucifera</name>
    <name type="common">Sacred lotus</name>
    <dbReference type="NCBI Taxonomy" id="4432"/>
    <lineage>
        <taxon>Eukaryota</taxon>
        <taxon>Viridiplantae</taxon>
        <taxon>Streptophyta</taxon>
        <taxon>Embryophyta</taxon>
        <taxon>Tracheophyta</taxon>
        <taxon>Spermatophyta</taxon>
        <taxon>Magnoliopsida</taxon>
        <taxon>Proteales</taxon>
        <taxon>Nelumbonaceae</taxon>
        <taxon>Nelumbo</taxon>
    </lineage>
</organism>
<dbReference type="Gene3D" id="3.30.60.90">
    <property type="match status" value="1"/>
</dbReference>
<evidence type="ECO:0000256" key="7">
    <source>
        <dbReference type="ARBA" id="ARBA00022853"/>
    </source>
</evidence>
<dbReference type="PROSITE" id="PS51727">
    <property type="entry name" value="CBP_P300_HAT"/>
    <property type="match status" value="1"/>
</dbReference>
<evidence type="ECO:0000256" key="4">
    <source>
        <dbReference type="ARBA" id="ARBA00022723"/>
    </source>
</evidence>
<protein>
    <recommendedName>
        <fullName evidence="2">histone acetyltransferase</fullName>
        <ecNumber evidence="2">2.3.1.48</ecNumber>
    </recommendedName>
</protein>
<keyword evidence="5 11" id="KW-0863">Zinc-finger</keyword>
<evidence type="ECO:0000256" key="1">
    <source>
        <dbReference type="ARBA" id="ARBA00004123"/>
    </source>
</evidence>
<dbReference type="Pfam" id="PF00569">
    <property type="entry name" value="ZZ"/>
    <property type="match status" value="1"/>
</dbReference>
<dbReference type="Proteomes" id="UP000607653">
    <property type="component" value="Unassembled WGS sequence"/>
</dbReference>
<keyword evidence="9" id="KW-0804">Transcription</keyword>
<dbReference type="InterPro" id="IPR000197">
    <property type="entry name" value="Znf_TAZ"/>
</dbReference>
<dbReference type="SMART" id="SM00291">
    <property type="entry name" value="ZnF_ZZ"/>
    <property type="match status" value="1"/>
</dbReference>
<evidence type="ECO:0000256" key="9">
    <source>
        <dbReference type="ARBA" id="ARBA00023163"/>
    </source>
</evidence>